<dbReference type="GO" id="GO:0005737">
    <property type="term" value="C:cytoplasm"/>
    <property type="evidence" value="ECO:0007669"/>
    <property type="project" value="TreeGrafter"/>
</dbReference>
<dbReference type="CDD" id="cd14003">
    <property type="entry name" value="STKc_AMPK-like"/>
    <property type="match status" value="1"/>
</dbReference>
<feature type="compositionally biased region" description="Low complexity" evidence="7">
    <location>
        <begin position="667"/>
        <end position="677"/>
    </location>
</feature>
<dbReference type="FunFam" id="1.10.510.10:FF:000271">
    <property type="entry name" value="Non-specific serine/threonine protein kinase"/>
    <property type="match status" value="1"/>
</dbReference>
<feature type="compositionally biased region" description="Low complexity" evidence="7">
    <location>
        <begin position="351"/>
        <end position="365"/>
    </location>
</feature>
<feature type="domain" description="Protein kinase" evidence="8">
    <location>
        <begin position="20"/>
        <end position="272"/>
    </location>
</feature>
<dbReference type="GO" id="GO:0004674">
    <property type="term" value="F:protein serine/threonine kinase activity"/>
    <property type="evidence" value="ECO:0007669"/>
    <property type="project" value="UniProtKB-KW"/>
</dbReference>
<dbReference type="InterPro" id="IPR011009">
    <property type="entry name" value="Kinase-like_dom_sf"/>
</dbReference>
<keyword evidence="3 6" id="KW-0547">Nucleotide-binding</keyword>
<feature type="compositionally biased region" description="Low complexity" evidence="7">
    <location>
        <begin position="497"/>
        <end position="536"/>
    </location>
</feature>
<sequence>MAVPQQPAQRGNTTKSIGHYVLGKTIGEGTFGKVKLGRHILSGERVAVKILEKEKIVEVADVERIAREVHILKLIRHPHIVQLYEIIETRGQLYLIMEYASGGELFDYIVAHGRVQEAEACRFFHQIIAGVEKVHAMNVVHRDLKPENLLLDEHKCIKIVDFGLSNVFREGQLLQTACGSPCYAPPEMVAGMAYVPGMCDLWSCGVILFALVCGYLPFEDQNTNNLYTKILAADYTAPAFISKSVKELIAGLLTVDPNQRYTIAHVRAHPWYRQVPESSVQPRELAPGQLGLDEDVLRELDAYGFPREYAVRCLELNKHNHLTTTYYLLVDKRRRVLEQLSLAPGSATDGAHAPRAAHSNAADADASAGVFRPSAQAADARVPAAAGRGAEAHGGASARAAPASPRGGGTRVDRWSPSPDRGVSPQTGRAAPSALRPLSARAGAPAAEAAGAVGTPSGHTAQSAQGTEAARGTQAAHGAQVAQSAQANHGSPPNQRGAQAPQGAASGQGAQATHSVQAAQGAQAAHGEQAPQGAPATHTPQANRGVQPPPGMHAPSTQGAHCAAPVGSQATTHAAASGPRGVPPVRPQCDPVQRGGYPRAVVPSTSPLSAREARPDARDLRTPDLRNPLSAREPRPHGIAAVTAMPTTPRGIIGVAAQRTAVERRISGGSTASSAKAGHPEVATAACSPQTSTVPGASTPRPLAPKTPGRDSPVVTPLAGVPPLLASMPSPGEAGPAPSKDHPAPPAGPGAGLASVRSISRPTESSRRRAAVHPSTAATEVPPSPRPAARCCIPQAVSMGTPQRAEGPSTPLSSRREHPVTHTMSVTPRGVQTAALGQKRVATSVALPWKDVCFSSPGRSKMHAHPGVSVGAAVSAAAGAAGGTAARAPMGAWPTGATRTVRPGVR</sequence>
<feature type="binding site" evidence="6">
    <location>
        <position position="49"/>
    </location>
    <ligand>
        <name>ATP</name>
        <dbReference type="ChEBI" id="CHEBI:30616"/>
    </ligand>
</feature>
<dbReference type="PANTHER" id="PTHR24346">
    <property type="entry name" value="MAP/MICROTUBULE AFFINITY-REGULATING KINASE"/>
    <property type="match status" value="1"/>
</dbReference>
<feature type="compositionally biased region" description="Polar residues" evidence="7">
    <location>
        <begin position="457"/>
        <end position="466"/>
    </location>
</feature>
<feature type="region of interest" description="Disordered" evidence="7">
    <location>
        <begin position="379"/>
        <end position="639"/>
    </location>
</feature>
<dbReference type="InterPro" id="IPR015940">
    <property type="entry name" value="UBA"/>
</dbReference>
<dbReference type="InterPro" id="IPR008271">
    <property type="entry name" value="Ser/Thr_kinase_AS"/>
</dbReference>
<feature type="compositionally biased region" description="Low complexity" evidence="7">
    <location>
        <begin position="881"/>
        <end position="892"/>
    </location>
</feature>
<dbReference type="PANTHER" id="PTHR24346:SF82">
    <property type="entry name" value="KP78A-RELATED"/>
    <property type="match status" value="1"/>
</dbReference>
<feature type="compositionally biased region" description="Basic and acidic residues" evidence="7">
    <location>
        <begin position="611"/>
        <end position="624"/>
    </location>
</feature>
<dbReference type="GO" id="GO:0035556">
    <property type="term" value="P:intracellular signal transduction"/>
    <property type="evidence" value="ECO:0007669"/>
    <property type="project" value="TreeGrafter"/>
</dbReference>
<evidence type="ECO:0000259" key="9">
    <source>
        <dbReference type="PROSITE" id="PS50030"/>
    </source>
</evidence>
<keyword evidence="1" id="KW-0723">Serine/threonine-protein kinase</keyword>
<evidence type="ECO:0000256" key="4">
    <source>
        <dbReference type="ARBA" id="ARBA00022777"/>
    </source>
</evidence>
<evidence type="ECO:0000256" key="3">
    <source>
        <dbReference type="ARBA" id="ARBA00022741"/>
    </source>
</evidence>
<proteinExistence type="predicted"/>
<keyword evidence="5 6" id="KW-0067">ATP-binding</keyword>
<gene>
    <name evidence="10" type="ORF">AMON00008_LOCUS10361</name>
</gene>
<feature type="compositionally biased region" description="Polar residues" evidence="7">
    <location>
        <begin position="687"/>
        <end position="696"/>
    </location>
</feature>
<evidence type="ECO:0000259" key="8">
    <source>
        <dbReference type="PROSITE" id="PS50011"/>
    </source>
</evidence>
<evidence type="ECO:0000256" key="7">
    <source>
        <dbReference type="SAM" id="MobiDB-lite"/>
    </source>
</evidence>
<dbReference type="EMBL" id="HBNR01015772">
    <property type="protein sequence ID" value="CAE4570742.1"/>
    <property type="molecule type" value="Transcribed_RNA"/>
</dbReference>
<dbReference type="Pfam" id="PF00069">
    <property type="entry name" value="Pkinase"/>
    <property type="match status" value="1"/>
</dbReference>
<dbReference type="InterPro" id="IPR000719">
    <property type="entry name" value="Prot_kinase_dom"/>
</dbReference>
<dbReference type="FunFam" id="3.30.200.20:FF:000003">
    <property type="entry name" value="Non-specific serine/threonine protein kinase"/>
    <property type="match status" value="1"/>
</dbReference>
<evidence type="ECO:0000256" key="5">
    <source>
        <dbReference type="ARBA" id="ARBA00022840"/>
    </source>
</evidence>
<keyword evidence="2" id="KW-0808">Transferase</keyword>
<dbReference type="AlphaFoldDB" id="A0A7S4UCI3"/>
<evidence type="ECO:0000256" key="6">
    <source>
        <dbReference type="PROSITE-ProRule" id="PRU10141"/>
    </source>
</evidence>
<protein>
    <recommendedName>
        <fullName evidence="11">Non-specific serine/threonine protein kinase</fullName>
    </recommendedName>
</protein>
<dbReference type="GO" id="GO:0005524">
    <property type="term" value="F:ATP binding"/>
    <property type="evidence" value="ECO:0007669"/>
    <property type="project" value="UniProtKB-UniRule"/>
</dbReference>
<keyword evidence="4" id="KW-0418">Kinase</keyword>
<dbReference type="SUPFAM" id="SSF56112">
    <property type="entry name" value="Protein kinase-like (PK-like)"/>
    <property type="match status" value="1"/>
</dbReference>
<dbReference type="PROSITE" id="PS50030">
    <property type="entry name" value="UBA"/>
    <property type="match status" value="1"/>
</dbReference>
<dbReference type="PROSITE" id="PS00108">
    <property type="entry name" value="PROTEIN_KINASE_ST"/>
    <property type="match status" value="1"/>
</dbReference>
<evidence type="ECO:0000256" key="1">
    <source>
        <dbReference type="ARBA" id="ARBA00022527"/>
    </source>
</evidence>
<feature type="compositionally biased region" description="Polar residues" evidence="7">
    <location>
        <begin position="481"/>
        <end position="496"/>
    </location>
</feature>
<evidence type="ECO:0008006" key="11">
    <source>
        <dbReference type="Google" id="ProtNLM"/>
    </source>
</evidence>
<feature type="region of interest" description="Disordered" evidence="7">
    <location>
        <begin position="881"/>
        <end position="906"/>
    </location>
</feature>
<organism evidence="10">
    <name type="scientific">Alexandrium monilatum</name>
    <dbReference type="NCBI Taxonomy" id="311494"/>
    <lineage>
        <taxon>Eukaryota</taxon>
        <taxon>Sar</taxon>
        <taxon>Alveolata</taxon>
        <taxon>Dinophyceae</taxon>
        <taxon>Gonyaulacales</taxon>
        <taxon>Pyrocystaceae</taxon>
        <taxon>Alexandrium</taxon>
    </lineage>
</organism>
<dbReference type="PROSITE" id="PS00107">
    <property type="entry name" value="PROTEIN_KINASE_ATP"/>
    <property type="match status" value="1"/>
</dbReference>
<accession>A0A7S4UCI3</accession>
<name>A0A7S4UCI3_9DINO</name>
<dbReference type="CDD" id="cd14335">
    <property type="entry name" value="UBA_SnRK1_plant"/>
    <property type="match status" value="1"/>
</dbReference>
<reference evidence="10" key="1">
    <citation type="submission" date="2021-01" db="EMBL/GenBank/DDBJ databases">
        <authorList>
            <person name="Corre E."/>
            <person name="Pelletier E."/>
            <person name="Niang G."/>
            <person name="Scheremetjew M."/>
            <person name="Finn R."/>
            <person name="Kale V."/>
            <person name="Holt S."/>
            <person name="Cochrane G."/>
            <person name="Meng A."/>
            <person name="Brown T."/>
            <person name="Cohen L."/>
        </authorList>
    </citation>
    <scope>NUCLEOTIDE SEQUENCE</scope>
    <source>
        <strain evidence="10">CCMP3105</strain>
    </source>
</reference>
<evidence type="ECO:0000313" key="10">
    <source>
        <dbReference type="EMBL" id="CAE4570742.1"/>
    </source>
</evidence>
<feature type="compositionally biased region" description="Low complexity" evidence="7">
    <location>
        <begin position="433"/>
        <end position="452"/>
    </location>
</feature>
<feature type="domain" description="UBA" evidence="9">
    <location>
        <begin position="291"/>
        <end position="331"/>
    </location>
</feature>
<dbReference type="SMART" id="SM00220">
    <property type="entry name" value="S_TKc"/>
    <property type="match status" value="1"/>
</dbReference>
<feature type="region of interest" description="Disordered" evidence="7">
    <location>
        <begin position="345"/>
        <end position="365"/>
    </location>
</feature>
<evidence type="ECO:0000256" key="2">
    <source>
        <dbReference type="ARBA" id="ARBA00022679"/>
    </source>
</evidence>
<feature type="compositionally biased region" description="Low complexity" evidence="7">
    <location>
        <begin position="379"/>
        <end position="405"/>
    </location>
</feature>
<dbReference type="PROSITE" id="PS50011">
    <property type="entry name" value="PROTEIN_KINASE_DOM"/>
    <property type="match status" value="1"/>
</dbReference>
<feature type="region of interest" description="Disordered" evidence="7">
    <location>
        <begin position="664"/>
        <end position="824"/>
    </location>
</feature>
<dbReference type="Gene3D" id="1.10.510.10">
    <property type="entry name" value="Transferase(Phosphotransferase) domain 1"/>
    <property type="match status" value="1"/>
</dbReference>
<dbReference type="InterPro" id="IPR017441">
    <property type="entry name" value="Protein_kinase_ATP_BS"/>
</dbReference>